<organism evidence="2 3">
    <name type="scientific">Sediminibacillus albus</name>
    <dbReference type="NCBI Taxonomy" id="407036"/>
    <lineage>
        <taxon>Bacteria</taxon>
        <taxon>Bacillati</taxon>
        <taxon>Bacillota</taxon>
        <taxon>Bacilli</taxon>
        <taxon>Bacillales</taxon>
        <taxon>Bacillaceae</taxon>
        <taxon>Sediminibacillus</taxon>
    </lineage>
</organism>
<dbReference type="InterPro" id="IPR002575">
    <property type="entry name" value="Aminoglycoside_PTrfase"/>
</dbReference>
<dbReference type="InterPro" id="IPR011009">
    <property type="entry name" value="Kinase-like_dom_sf"/>
</dbReference>
<dbReference type="PANTHER" id="PTHR21310:SF42">
    <property type="entry name" value="BIFUNCTIONAL AAC_APH"/>
    <property type="match status" value="1"/>
</dbReference>
<feature type="domain" description="Aminoglycoside phosphotransferase" evidence="1">
    <location>
        <begin position="22"/>
        <end position="245"/>
    </location>
</feature>
<dbReference type="Pfam" id="PF01636">
    <property type="entry name" value="APH"/>
    <property type="match status" value="1"/>
</dbReference>
<dbReference type="PANTHER" id="PTHR21310">
    <property type="entry name" value="AMINOGLYCOSIDE PHOSPHOTRANSFERASE-RELATED-RELATED"/>
    <property type="match status" value="1"/>
</dbReference>
<reference evidence="2 3" key="1">
    <citation type="submission" date="2016-10" db="EMBL/GenBank/DDBJ databases">
        <authorList>
            <person name="de Groot N.N."/>
        </authorList>
    </citation>
    <scope>NUCLEOTIDE SEQUENCE [LARGE SCALE GENOMIC DNA]</scope>
    <source>
        <strain evidence="2 3">CGMCC 1.6502</strain>
    </source>
</reference>
<dbReference type="STRING" id="407036.SAMN05216243_1059"/>
<dbReference type="AlphaFoldDB" id="A0A1G8WXY1"/>
<dbReference type="GO" id="GO:0016740">
    <property type="term" value="F:transferase activity"/>
    <property type="evidence" value="ECO:0007669"/>
    <property type="project" value="UniProtKB-KW"/>
</dbReference>
<proteinExistence type="predicted"/>
<dbReference type="RefSeq" id="WP_093211701.1">
    <property type="nucleotide sequence ID" value="NZ_FNFL01000001.1"/>
</dbReference>
<dbReference type="InterPro" id="IPR051678">
    <property type="entry name" value="AGP_Transferase"/>
</dbReference>
<keyword evidence="2" id="KW-0808">Transferase</keyword>
<dbReference type="OrthoDB" id="3806873at2"/>
<accession>A0A1G8WXY1</accession>
<dbReference type="Proteomes" id="UP000198694">
    <property type="component" value="Unassembled WGS sequence"/>
</dbReference>
<name>A0A1G8WXY1_9BACI</name>
<evidence type="ECO:0000259" key="1">
    <source>
        <dbReference type="Pfam" id="PF01636"/>
    </source>
</evidence>
<keyword evidence="3" id="KW-1185">Reference proteome</keyword>
<dbReference type="EMBL" id="FNFL01000001">
    <property type="protein sequence ID" value="SDJ83258.1"/>
    <property type="molecule type" value="Genomic_DNA"/>
</dbReference>
<evidence type="ECO:0000313" key="2">
    <source>
        <dbReference type="EMBL" id="SDJ83258.1"/>
    </source>
</evidence>
<dbReference type="Gene3D" id="3.30.200.20">
    <property type="entry name" value="Phosphorylase Kinase, domain 1"/>
    <property type="match status" value="1"/>
</dbReference>
<dbReference type="SUPFAM" id="SSF56112">
    <property type="entry name" value="Protein kinase-like (PK-like)"/>
    <property type="match status" value="1"/>
</dbReference>
<dbReference type="Gene3D" id="3.90.1200.10">
    <property type="match status" value="1"/>
</dbReference>
<evidence type="ECO:0000313" key="3">
    <source>
        <dbReference type="Proteomes" id="UP000198694"/>
    </source>
</evidence>
<protein>
    <submittedName>
        <fullName evidence="2">Aminoglycoside 2''-phosphotransferase</fullName>
    </submittedName>
</protein>
<gene>
    <name evidence="2" type="ORF">SAMN05216243_1059</name>
</gene>
<sequence>MEEQKIIQFIKERFPHKNITAIEVINTGWDNDVLLLNKELVFRFPKTKDIRKKVQTEVELLKALNERNPPVELPRPTVLENFNKELTCMYYPLINGKSLDKLNESMIKANKKNAKVMGTFLTKLHHLRNTNPAINLETSHPFDYWNNLFTAVKNQVLPLVSNREAYLITGFFSDFLHSFSNQNYRPTFIHGDLSSNNIIGDPETGKILGVIDFTDAQLGDPAFDFAGFYWDFGAAFTREVLNQYQGDDPADKIFQRVQQFYGVQPIFHELLYKLKLGHPINWQTALDKFKHLLASKE</sequence>